<dbReference type="InterPro" id="IPR023397">
    <property type="entry name" value="SAM-dep_MeTrfase_MraW_recog"/>
</dbReference>
<organism evidence="7 8">
    <name type="scientific">Francisella philomiragia</name>
    <dbReference type="NCBI Taxonomy" id="28110"/>
    <lineage>
        <taxon>Bacteria</taxon>
        <taxon>Pseudomonadati</taxon>
        <taxon>Pseudomonadota</taxon>
        <taxon>Gammaproteobacteria</taxon>
        <taxon>Thiotrichales</taxon>
        <taxon>Francisellaceae</taxon>
        <taxon>Francisella</taxon>
    </lineage>
</organism>
<dbReference type="AlphaFoldDB" id="A0A0B6D0N1"/>
<dbReference type="RefSeq" id="WP_044525840.1">
    <property type="nucleotide sequence ID" value="NZ_CP009440.1"/>
</dbReference>
<feature type="binding site" evidence="6">
    <location>
        <position position="103"/>
    </location>
    <ligand>
        <name>S-adenosyl-L-methionine</name>
        <dbReference type="ChEBI" id="CHEBI:59789"/>
    </ligand>
</feature>
<dbReference type="PIRSF" id="PIRSF004486">
    <property type="entry name" value="MraW"/>
    <property type="match status" value="1"/>
</dbReference>
<comment type="similarity">
    <text evidence="1 6">Belongs to the methyltransferase superfamily. RsmH family.</text>
</comment>
<dbReference type="EC" id="2.1.1.199" evidence="6"/>
<comment type="catalytic activity">
    <reaction evidence="6">
        <text>cytidine(1402) in 16S rRNA + S-adenosyl-L-methionine = N(4)-methylcytidine(1402) in 16S rRNA + S-adenosyl-L-homocysteine + H(+)</text>
        <dbReference type="Rhea" id="RHEA:42928"/>
        <dbReference type="Rhea" id="RHEA-COMP:10286"/>
        <dbReference type="Rhea" id="RHEA-COMP:10287"/>
        <dbReference type="ChEBI" id="CHEBI:15378"/>
        <dbReference type="ChEBI" id="CHEBI:57856"/>
        <dbReference type="ChEBI" id="CHEBI:59789"/>
        <dbReference type="ChEBI" id="CHEBI:74506"/>
        <dbReference type="ChEBI" id="CHEBI:82748"/>
        <dbReference type="EC" id="2.1.1.199"/>
    </reaction>
</comment>
<dbReference type="PANTHER" id="PTHR11265:SF0">
    <property type="entry name" value="12S RRNA N4-METHYLCYTIDINE METHYLTRANSFERASE"/>
    <property type="match status" value="1"/>
</dbReference>
<dbReference type="OrthoDB" id="9806637at2"/>
<dbReference type="NCBIfam" id="TIGR00006">
    <property type="entry name" value="16S rRNA (cytosine(1402)-N(4))-methyltransferase RsmH"/>
    <property type="match status" value="1"/>
</dbReference>
<dbReference type="Gene3D" id="1.10.150.170">
    <property type="entry name" value="Putative methyltransferase TM0872, insert domain"/>
    <property type="match status" value="1"/>
</dbReference>
<evidence type="ECO:0000256" key="4">
    <source>
        <dbReference type="ARBA" id="ARBA00022679"/>
    </source>
</evidence>
<dbReference type="HAMAP" id="MF_01007">
    <property type="entry name" value="16SrRNA_methyltr_H"/>
    <property type="match status" value="1"/>
</dbReference>
<dbReference type="Proteomes" id="UP000031830">
    <property type="component" value="Chromosome"/>
</dbReference>
<accession>A0A0B6D0N1</accession>
<evidence type="ECO:0000256" key="1">
    <source>
        <dbReference type="ARBA" id="ARBA00010396"/>
    </source>
</evidence>
<dbReference type="GO" id="GO:0005737">
    <property type="term" value="C:cytoplasm"/>
    <property type="evidence" value="ECO:0007669"/>
    <property type="project" value="UniProtKB-SubCell"/>
</dbReference>
<keyword evidence="6" id="KW-0963">Cytoplasm</keyword>
<gene>
    <name evidence="6 7" type="primary">rsmH</name>
    <name evidence="7" type="ORF">LA55_616</name>
</gene>
<comment type="function">
    <text evidence="6">Specifically methylates the N4 position of cytidine in position 1402 (C1402) of 16S rRNA.</text>
</comment>
<name>A0A0B6D0N1_9GAMM</name>
<keyword evidence="4 6" id="KW-0808">Transferase</keyword>
<dbReference type="SUPFAM" id="SSF53335">
    <property type="entry name" value="S-adenosyl-L-methionine-dependent methyltransferases"/>
    <property type="match status" value="1"/>
</dbReference>
<dbReference type="GO" id="GO:0071424">
    <property type="term" value="F:rRNA (cytosine-N4-)-methyltransferase activity"/>
    <property type="evidence" value="ECO:0007669"/>
    <property type="project" value="UniProtKB-UniRule"/>
</dbReference>
<evidence type="ECO:0000256" key="6">
    <source>
        <dbReference type="HAMAP-Rule" id="MF_01007"/>
    </source>
</evidence>
<dbReference type="InterPro" id="IPR002903">
    <property type="entry name" value="RsmH"/>
</dbReference>
<feature type="binding site" evidence="6">
    <location>
        <position position="49"/>
    </location>
    <ligand>
        <name>S-adenosyl-L-methionine</name>
        <dbReference type="ChEBI" id="CHEBI:59789"/>
    </ligand>
</feature>
<keyword evidence="2 6" id="KW-0698">rRNA processing</keyword>
<dbReference type="EMBL" id="CP009440">
    <property type="protein sequence ID" value="AJI52391.1"/>
    <property type="molecule type" value="Genomic_DNA"/>
</dbReference>
<evidence type="ECO:0000313" key="8">
    <source>
        <dbReference type="Proteomes" id="UP000031830"/>
    </source>
</evidence>
<dbReference type="PANTHER" id="PTHR11265">
    <property type="entry name" value="S-ADENOSYL-METHYLTRANSFERASE MRAW"/>
    <property type="match status" value="1"/>
</dbReference>
<dbReference type="SUPFAM" id="SSF81799">
    <property type="entry name" value="Putative methyltransferase TM0872, insert domain"/>
    <property type="match status" value="1"/>
</dbReference>
<dbReference type="InterPro" id="IPR029063">
    <property type="entry name" value="SAM-dependent_MTases_sf"/>
</dbReference>
<dbReference type="Pfam" id="PF01795">
    <property type="entry name" value="Methyltransf_5"/>
    <property type="match status" value="1"/>
</dbReference>
<feature type="binding site" evidence="6">
    <location>
        <position position="96"/>
    </location>
    <ligand>
        <name>S-adenosyl-L-methionine</name>
        <dbReference type="ChEBI" id="CHEBI:59789"/>
    </ligand>
</feature>
<dbReference type="Gene3D" id="3.40.50.150">
    <property type="entry name" value="Vaccinia Virus protein VP39"/>
    <property type="match status" value="1"/>
</dbReference>
<dbReference type="STRING" id="28110.KU46_1141"/>
<keyword evidence="3 6" id="KW-0489">Methyltransferase</keyword>
<feature type="binding site" evidence="6">
    <location>
        <begin position="30"/>
        <end position="32"/>
    </location>
    <ligand>
        <name>S-adenosyl-L-methionine</name>
        <dbReference type="ChEBI" id="CHEBI:59789"/>
    </ligand>
</feature>
<comment type="subcellular location">
    <subcellularLocation>
        <location evidence="6">Cytoplasm</location>
    </subcellularLocation>
</comment>
<evidence type="ECO:0000256" key="3">
    <source>
        <dbReference type="ARBA" id="ARBA00022603"/>
    </source>
</evidence>
<proteinExistence type="inferred from homology"/>
<reference evidence="7 8" key="1">
    <citation type="journal article" date="2015" name="Genome Announc.">
        <title>Genome sequencing of 18 francisella strains to aid in assay development and testing.</title>
        <authorList>
            <person name="Johnson S.L."/>
            <person name="Daligault H.E."/>
            <person name="Davenport K.W."/>
            <person name="Coyne S.R."/>
            <person name="Frey K.G."/>
            <person name="Koroleva G.I."/>
            <person name="Broomall S.M."/>
            <person name="Bishop-Lilly K.A."/>
            <person name="Bruce D.C."/>
            <person name="Chertkov O."/>
            <person name="Freitas T."/>
            <person name="Jaissle J."/>
            <person name="Ladner J.T."/>
            <person name="Rosenzweig C.N."/>
            <person name="Gibbons H.S."/>
            <person name="Palacios G.F."/>
            <person name="Redden C.L."/>
            <person name="Xu Y."/>
            <person name="Minogue T.D."/>
            <person name="Chain P.S."/>
        </authorList>
    </citation>
    <scope>NUCLEOTIDE SEQUENCE [LARGE SCALE GENOMIC DNA]</scope>
    <source>
        <strain evidence="7 8">GA01-2794</strain>
    </source>
</reference>
<dbReference type="GO" id="GO:0070475">
    <property type="term" value="P:rRNA base methylation"/>
    <property type="evidence" value="ECO:0007669"/>
    <property type="project" value="UniProtKB-UniRule"/>
</dbReference>
<evidence type="ECO:0000256" key="5">
    <source>
        <dbReference type="ARBA" id="ARBA00022691"/>
    </source>
</evidence>
<sequence>MHFSVLLQESIVDLNINPEGIYIDATFGRGGHSKAILNKLTSGRLIAFDKDLDAIDYARHNFRFDNFAIVHASFTHIYDYCLQHSLLGKIDGIIMDLGVSSPQLDNANRGFSFTHDGPLDMRMDISKGLTASQALEELSVEELTYIFKVYGEERFAKKIALRIKDYIDENGSITTTHQLAELIRATIGKREKKNPATRCFQALRIYVNDELKDLEILLENILDVVKKGGRVAAISFHSLEDRIVKQKFTSLINPKQETNRITKMLPQDNSQVKMKWITKKAKANQDELSQNVRSRSAILRVVEKL</sequence>
<evidence type="ECO:0000256" key="2">
    <source>
        <dbReference type="ARBA" id="ARBA00022552"/>
    </source>
</evidence>
<dbReference type="KEGG" id="fpz:LA55_616"/>
<evidence type="ECO:0000313" key="7">
    <source>
        <dbReference type="EMBL" id="AJI52391.1"/>
    </source>
</evidence>
<feature type="binding site" evidence="6">
    <location>
        <position position="74"/>
    </location>
    <ligand>
        <name>S-adenosyl-L-methionine</name>
        <dbReference type="ChEBI" id="CHEBI:59789"/>
    </ligand>
</feature>
<protein>
    <recommendedName>
        <fullName evidence="6">Ribosomal RNA small subunit methyltransferase H</fullName>
        <ecNumber evidence="6">2.1.1.199</ecNumber>
    </recommendedName>
    <alternativeName>
        <fullName evidence="6">16S rRNA m(4)C1402 methyltransferase</fullName>
    </alternativeName>
    <alternativeName>
        <fullName evidence="6">rRNA (cytosine-N(4)-)-methyltransferase RsmH</fullName>
    </alternativeName>
</protein>
<keyword evidence="5 6" id="KW-0949">S-adenosyl-L-methionine</keyword>